<reference evidence="3" key="1">
    <citation type="submission" date="2018-06" db="EMBL/GenBank/DDBJ databases">
        <authorList>
            <person name="Zhirakovskaya E."/>
        </authorList>
    </citation>
    <scope>NUCLEOTIDE SEQUENCE</scope>
</reference>
<protein>
    <recommendedName>
        <fullName evidence="4">Type IV pilin PilA</fullName>
    </recommendedName>
</protein>
<evidence type="ECO:0000256" key="1">
    <source>
        <dbReference type="ARBA" id="ARBA00022481"/>
    </source>
</evidence>
<dbReference type="EMBL" id="UOFT01000012">
    <property type="protein sequence ID" value="VAW91654.1"/>
    <property type="molecule type" value="Genomic_DNA"/>
</dbReference>
<organism evidence="3">
    <name type="scientific">hydrothermal vent metagenome</name>
    <dbReference type="NCBI Taxonomy" id="652676"/>
    <lineage>
        <taxon>unclassified sequences</taxon>
        <taxon>metagenomes</taxon>
        <taxon>ecological metagenomes</taxon>
    </lineage>
</organism>
<proteinExistence type="predicted"/>
<dbReference type="InterPro" id="IPR045584">
    <property type="entry name" value="Pilin-like"/>
</dbReference>
<accession>A0A3B1ACW0</accession>
<evidence type="ECO:0008006" key="4">
    <source>
        <dbReference type="Google" id="ProtNLM"/>
    </source>
</evidence>
<dbReference type="Pfam" id="PF07963">
    <property type="entry name" value="N_methyl"/>
    <property type="match status" value="1"/>
</dbReference>
<dbReference type="Gene3D" id="3.30.700.10">
    <property type="entry name" value="Glycoprotein, Type 4 Pilin"/>
    <property type="match status" value="1"/>
</dbReference>
<sequence length="187" mass="19556">MKKLQSGFTLIELMIVVAIIGILAAIAIPAYNGYIDNAKKDKVISNYENAYREITNEIKKDVTSVNLGQVNGNFFRLTKAIPNTRAAAQINVINFLNGIHDGTLAPTNTAPNVTAATLTPAYVAGTAVVANTTATCTLTVVQTLAGQIGVTWDGIATSASTGIGVCMPAFGPAGDTLVAATRNVKWE</sequence>
<keyword evidence="2" id="KW-0812">Transmembrane</keyword>
<dbReference type="PROSITE" id="PS00409">
    <property type="entry name" value="PROKAR_NTER_METHYL"/>
    <property type="match status" value="1"/>
</dbReference>
<keyword evidence="1" id="KW-0488">Methylation</keyword>
<keyword evidence="2" id="KW-1133">Transmembrane helix</keyword>
<keyword evidence="2" id="KW-0472">Membrane</keyword>
<evidence type="ECO:0000256" key="2">
    <source>
        <dbReference type="SAM" id="Phobius"/>
    </source>
</evidence>
<feature type="transmembrane region" description="Helical" evidence="2">
    <location>
        <begin position="7"/>
        <end position="31"/>
    </location>
</feature>
<dbReference type="NCBIfam" id="TIGR02532">
    <property type="entry name" value="IV_pilin_GFxxxE"/>
    <property type="match status" value="1"/>
</dbReference>
<dbReference type="PANTHER" id="PTHR30093">
    <property type="entry name" value="GENERAL SECRETION PATHWAY PROTEIN G"/>
    <property type="match status" value="1"/>
</dbReference>
<evidence type="ECO:0000313" key="3">
    <source>
        <dbReference type="EMBL" id="VAW91654.1"/>
    </source>
</evidence>
<dbReference type="GO" id="GO:0043107">
    <property type="term" value="P:type IV pilus-dependent motility"/>
    <property type="evidence" value="ECO:0007669"/>
    <property type="project" value="TreeGrafter"/>
</dbReference>
<dbReference type="InterPro" id="IPR012902">
    <property type="entry name" value="N_methyl_site"/>
</dbReference>
<dbReference type="SUPFAM" id="SSF54523">
    <property type="entry name" value="Pili subunits"/>
    <property type="match status" value="1"/>
</dbReference>
<dbReference type="AlphaFoldDB" id="A0A3B1ACW0"/>
<dbReference type="GO" id="GO:0044096">
    <property type="term" value="C:type IV pilus"/>
    <property type="evidence" value="ECO:0007669"/>
    <property type="project" value="TreeGrafter"/>
</dbReference>
<name>A0A3B1ACW0_9ZZZZ</name>
<gene>
    <name evidence="3" type="ORF">MNBD_GAMMA23-1604</name>
</gene>
<dbReference type="PANTHER" id="PTHR30093:SF34">
    <property type="entry name" value="PREPILIN PEPTIDASE-DEPENDENT PROTEIN D"/>
    <property type="match status" value="1"/>
</dbReference>